<dbReference type="AlphaFoldDB" id="A0A0D0B470"/>
<dbReference type="Proteomes" id="UP000054485">
    <property type="component" value="Unassembled WGS sequence"/>
</dbReference>
<dbReference type="HOGENOM" id="CLU_079147_0_0_1"/>
<dbReference type="OrthoDB" id="2587912at2759"/>
<dbReference type="EMBL" id="KN835185">
    <property type="protein sequence ID" value="KIK44734.1"/>
    <property type="molecule type" value="Genomic_DNA"/>
</dbReference>
<sequence>MYATLDDLPCEILILIIAHTLSSGSVPSNILCVSHQFRNAGVEWLYRNLCFRSSEQLRLFAQTGGNVGVVLRSVTVDLTGKFAGSDVWQHLREALCRCRDRTEKLGLVQKQIPLEVLCLRLHSYSQDTSHHVFEEALSVANPRVFRWTGPDPDHHFSTAIVAPVASRLCRIFGIWSNIQDITVTNITFSVDSDNSMMPLLPEIPGLRTLYVGQATFLSAGSVAAIFCVNRMASLERVRLVDAYCESIWGSRIRRSDIEKAAQIIMFPEDVVQYEGVLSRIRKLLTCEKKTERIIGGDRVEGSIFLV</sequence>
<protein>
    <recommendedName>
        <fullName evidence="3">F-box domain-containing protein</fullName>
    </recommendedName>
</protein>
<organism evidence="1 2">
    <name type="scientific">Suillus luteus UH-Slu-Lm8-n1</name>
    <dbReference type="NCBI Taxonomy" id="930992"/>
    <lineage>
        <taxon>Eukaryota</taxon>
        <taxon>Fungi</taxon>
        <taxon>Dikarya</taxon>
        <taxon>Basidiomycota</taxon>
        <taxon>Agaricomycotina</taxon>
        <taxon>Agaricomycetes</taxon>
        <taxon>Agaricomycetidae</taxon>
        <taxon>Boletales</taxon>
        <taxon>Suillineae</taxon>
        <taxon>Suillaceae</taxon>
        <taxon>Suillus</taxon>
    </lineage>
</organism>
<accession>A0A0D0B470</accession>
<reference evidence="2" key="2">
    <citation type="submission" date="2015-01" db="EMBL/GenBank/DDBJ databases">
        <title>Evolutionary Origins and Diversification of the Mycorrhizal Mutualists.</title>
        <authorList>
            <consortium name="DOE Joint Genome Institute"/>
            <consortium name="Mycorrhizal Genomics Consortium"/>
            <person name="Kohler A."/>
            <person name="Kuo A."/>
            <person name="Nagy L.G."/>
            <person name="Floudas D."/>
            <person name="Copeland A."/>
            <person name="Barry K.W."/>
            <person name="Cichocki N."/>
            <person name="Veneault-Fourrey C."/>
            <person name="LaButti K."/>
            <person name="Lindquist E.A."/>
            <person name="Lipzen A."/>
            <person name="Lundell T."/>
            <person name="Morin E."/>
            <person name="Murat C."/>
            <person name="Riley R."/>
            <person name="Ohm R."/>
            <person name="Sun H."/>
            <person name="Tunlid A."/>
            <person name="Henrissat B."/>
            <person name="Grigoriev I.V."/>
            <person name="Hibbett D.S."/>
            <person name="Martin F."/>
        </authorList>
    </citation>
    <scope>NUCLEOTIDE SEQUENCE [LARGE SCALE GENOMIC DNA]</scope>
    <source>
        <strain evidence="2">UH-Slu-Lm8-n1</strain>
    </source>
</reference>
<proteinExistence type="predicted"/>
<dbReference type="InParanoid" id="A0A0D0B470"/>
<keyword evidence="2" id="KW-1185">Reference proteome</keyword>
<gene>
    <name evidence="1" type="ORF">CY34DRAFT_79321</name>
</gene>
<reference evidence="1 2" key="1">
    <citation type="submission" date="2014-04" db="EMBL/GenBank/DDBJ databases">
        <authorList>
            <consortium name="DOE Joint Genome Institute"/>
            <person name="Kuo A."/>
            <person name="Ruytinx J."/>
            <person name="Rineau F."/>
            <person name="Colpaert J."/>
            <person name="Kohler A."/>
            <person name="Nagy L.G."/>
            <person name="Floudas D."/>
            <person name="Copeland A."/>
            <person name="Barry K.W."/>
            <person name="Cichocki N."/>
            <person name="Veneault-Fourrey C."/>
            <person name="LaButti K."/>
            <person name="Lindquist E.A."/>
            <person name="Lipzen A."/>
            <person name="Lundell T."/>
            <person name="Morin E."/>
            <person name="Murat C."/>
            <person name="Sun H."/>
            <person name="Tunlid A."/>
            <person name="Henrissat B."/>
            <person name="Grigoriev I.V."/>
            <person name="Hibbett D.S."/>
            <person name="Martin F."/>
            <person name="Nordberg H.P."/>
            <person name="Cantor M.N."/>
            <person name="Hua S.X."/>
        </authorList>
    </citation>
    <scope>NUCLEOTIDE SEQUENCE [LARGE SCALE GENOMIC DNA]</scope>
    <source>
        <strain evidence="1 2">UH-Slu-Lm8-n1</strain>
    </source>
</reference>
<evidence type="ECO:0000313" key="2">
    <source>
        <dbReference type="Proteomes" id="UP000054485"/>
    </source>
</evidence>
<name>A0A0D0B470_9AGAM</name>
<evidence type="ECO:0008006" key="3">
    <source>
        <dbReference type="Google" id="ProtNLM"/>
    </source>
</evidence>
<evidence type="ECO:0000313" key="1">
    <source>
        <dbReference type="EMBL" id="KIK44734.1"/>
    </source>
</evidence>